<dbReference type="EMBL" id="CP063845">
    <property type="protein sequence ID" value="UFP95045.1"/>
    <property type="molecule type" value="Genomic_DNA"/>
</dbReference>
<organism evidence="2 3">
    <name type="scientific">Gloeobacter morelensis MG652769</name>
    <dbReference type="NCBI Taxonomy" id="2781736"/>
    <lineage>
        <taxon>Bacteria</taxon>
        <taxon>Bacillati</taxon>
        <taxon>Cyanobacteriota</taxon>
        <taxon>Cyanophyceae</taxon>
        <taxon>Gloeobacterales</taxon>
        <taxon>Gloeobacteraceae</taxon>
        <taxon>Gloeobacter</taxon>
        <taxon>Gloeobacter morelensis</taxon>
    </lineage>
</organism>
<keyword evidence="3" id="KW-1185">Reference proteome</keyword>
<accession>A0ABY3PMX5</accession>
<keyword evidence="1" id="KW-0732">Signal</keyword>
<gene>
    <name evidence="2" type="ORF">ISF26_02005</name>
</gene>
<evidence type="ECO:0000313" key="3">
    <source>
        <dbReference type="Proteomes" id="UP001054846"/>
    </source>
</evidence>
<protein>
    <submittedName>
        <fullName evidence="2">Uncharacterized protein</fullName>
    </submittedName>
</protein>
<sequence length="175" mass="18525">MRGINPVTVCPTLAALLCCFSFAPGDAAAMSLTKIDPGFGSQARLTPTKDGDLFVAANVANFAQFTDGSVSLDYLDAPANFVRNLDTPANGEGAVLTWTVRRFGSGPATYKVHVNGNLVGTYTHSLEERYAVQEALSTGEIHAGQNSVTFFTDADASFDGELSIGDVVLHYRVAK</sequence>
<name>A0ABY3PMX5_9CYAN</name>
<feature type="signal peptide" evidence="1">
    <location>
        <begin position="1"/>
        <end position="23"/>
    </location>
</feature>
<evidence type="ECO:0000256" key="1">
    <source>
        <dbReference type="SAM" id="SignalP"/>
    </source>
</evidence>
<dbReference type="Proteomes" id="UP001054846">
    <property type="component" value="Chromosome"/>
</dbReference>
<dbReference type="RefSeq" id="WP_230842172.1">
    <property type="nucleotide sequence ID" value="NZ_CP063845.1"/>
</dbReference>
<evidence type="ECO:0000313" key="2">
    <source>
        <dbReference type="EMBL" id="UFP95045.1"/>
    </source>
</evidence>
<proteinExistence type="predicted"/>
<feature type="chain" id="PRO_5046367751" evidence="1">
    <location>
        <begin position="24"/>
        <end position="175"/>
    </location>
</feature>
<reference evidence="2 3" key="1">
    <citation type="journal article" date="2021" name="Genome Biol. Evol.">
        <title>Complete Genome Sequencing of a Novel Gloeobacter Species from a Waterfall Cave in Mexico.</title>
        <authorList>
            <person name="Saw J.H."/>
            <person name="Cardona T."/>
            <person name="Montejano G."/>
        </authorList>
    </citation>
    <scope>NUCLEOTIDE SEQUENCE [LARGE SCALE GENOMIC DNA]</scope>
    <source>
        <strain evidence="2">MG652769</strain>
    </source>
</reference>